<dbReference type="GO" id="GO:0005739">
    <property type="term" value="C:mitochondrion"/>
    <property type="evidence" value="ECO:0007669"/>
    <property type="project" value="TreeGrafter"/>
</dbReference>
<dbReference type="PANTHER" id="PTHR38355:SF1">
    <property type="entry name" value="OS06G0149500 PROTEIN"/>
    <property type="match status" value="1"/>
</dbReference>
<keyword evidence="1" id="KW-0175">Coiled coil</keyword>
<dbReference type="AlphaFoldDB" id="A0A7J6DZ25"/>
<feature type="coiled-coil region" evidence="1">
    <location>
        <begin position="94"/>
        <end position="121"/>
    </location>
</feature>
<proteinExistence type="predicted"/>
<accession>A0A7J6DZ25</accession>
<dbReference type="EMBL" id="JAATIP010000337">
    <property type="protein sequence ID" value="KAF4351413.1"/>
    <property type="molecule type" value="Genomic_DNA"/>
</dbReference>
<evidence type="ECO:0000313" key="2">
    <source>
        <dbReference type="EMBL" id="KAF4351413.1"/>
    </source>
</evidence>
<evidence type="ECO:0000256" key="1">
    <source>
        <dbReference type="SAM" id="Coils"/>
    </source>
</evidence>
<name>A0A7J6DZ25_CANSA</name>
<organism evidence="2 3">
    <name type="scientific">Cannabis sativa</name>
    <name type="common">Hemp</name>
    <name type="synonym">Marijuana</name>
    <dbReference type="NCBI Taxonomy" id="3483"/>
    <lineage>
        <taxon>Eukaryota</taxon>
        <taxon>Viridiplantae</taxon>
        <taxon>Streptophyta</taxon>
        <taxon>Embryophyta</taxon>
        <taxon>Tracheophyta</taxon>
        <taxon>Spermatophyta</taxon>
        <taxon>Magnoliopsida</taxon>
        <taxon>eudicotyledons</taxon>
        <taxon>Gunneridae</taxon>
        <taxon>Pentapetalae</taxon>
        <taxon>rosids</taxon>
        <taxon>fabids</taxon>
        <taxon>Rosales</taxon>
        <taxon>Cannabaceae</taxon>
        <taxon>Cannabis</taxon>
    </lineage>
</organism>
<sequence>MKYHFSFSQKKREEVDLIAFLSFISYQRATAGRHIFTVCVFRRSYPTVDRISSSQGVVMEVVNRVVNAATRAANSNTVLNVCLVGSFVVLSVRSMNQQKDIEALEAQKDSLINSNKLLKKSIWEWKQKLYAEAESDSPLVPLSRLKAIYGEAPVPQNGNASKEEANSTASKFVI</sequence>
<protein>
    <submittedName>
        <fullName evidence="2">Uncharacterized protein</fullName>
    </submittedName>
</protein>
<reference evidence="2 3" key="1">
    <citation type="journal article" date="2020" name="bioRxiv">
        <title>Sequence and annotation of 42 cannabis genomes reveals extensive copy number variation in cannabinoid synthesis and pathogen resistance genes.</title>
        <authorList>
            <person name="Mckernan K.J."/>
            <person name="Helbert Y."/>
            <person name="Kane L.T."/>
            <person name="Ebling H."/>
            <person name="Zhang L."/>
            <person name="Liu B."/>
            <person name="Eaton Z."/>
            <person name="Mclaughlin S."/>
            <person name="Kingan S."/>
            <person name="Baybayan P."/>
            <person name="Concepcion G."/>
            <person name="Jordan M."/>
            <person name="Riva A."/>
            <person name="Barbazuk W."/>
            <person name="Harkins T."/>
        </authorList>
    </citation>
    <scope>NUCLEOTIDE SEQUENCE [LARGE SCALE GENOMIC DNA]</scope>
    <source>
        <strain evidence="3">cv. Jamaican Lion 4</strain>
        <tissue evidence="2">Leaf</tissue>
    </source>
</reference>
<comment type="caution">
    <text evidence="2">The sequence shown here is derived from an EMBL/GenBank/DDBJ whole genome shotgun (WGS) entry which is preliminary data.</text>
</comment>
<dbReference type="Proteomes" id="UP000525078">
    <property type="component" value="Unassembled WGS sequence"/>
</dbReference>
<gene>
    <name evidence="2" type="ORF">F8388_001033</name>
</gene>
<dbReference type="PANTHER" id="PTHR38355">
    <property type="entry name" value="OS06G0149500 PROTEIN"/>
    <property type="match status" value="1"/>
</dbReference>
<evidence type="ECO:0000313" key="3">
    <source>
        <dbReference type="Proteomes" id="UP000525078"/>
    </source>
</evidence>